<evidence type="ECO:0000256" key="1">
    <source>
        <dbReference type="ARBA" id="ARBA00022714"/>
    </source>
</evidence>
<evidence type="ECO:0000313" key="7">
    <source>
        <dbReference type="EMBL" id="QQD18465.1"/>
    </source>
</evidence>
<keyword evidence="1" id="KW-0001">2Fe-2S</keyword>
<dbReference type="PANTHER" id="PTHR21266:SF60">
    <property type="entry name" value="3-KETOSTEROID-9-ALPHA-MONOOXYGENASE, OXYGENASE COMPONENT"/>
    <property type="match status" value="1"/>
</dbReference>
<keyword evidence="2" id="KW-0479">Metal-binding</keyword>
<dbReference type="PROSITE" id="PS51296">
    <property type="entry name" value="RIESKE"/>
    <property type="match status" value="1"/>
</dbReference>
<gene>
    <name evidence="7" type="ORF">I6N98_00890</name>
</gene>
<evidence type="ECO:0000256" key="4">
    <source>
        <dbReference type="ARBA" id="ARBA00023004"/>
    </source>
</evidence>
<evidence type="ECO:0000256" key="3">
    <source>
        <dbReference type="ARBA" id="ARBA00023002"/>
    </source>
</evidence>
<dbReference type="AlphaFoldDB" id="A0A7T4R123"/>
<reference evidence="7 8" key="1">
    <citation type="submission" date="2020-12" db="EMBL/GenBank/DDBJ databases">
        <authorList>
            <person name="Shan Y."/>
        </authorList>
    </citation>
    <scope>NUCLEOTIDE SEQUENCE [LARGE SCALE GENOMIC DNA]</scope>
    <source>
        <strain evidence="8">csc3.9</strain>
    </source>
</reference>
<sequence length="359" mass="40234">MNNRTETPSSRLEKPVAMFPKNHWYVAARSKEVGRELLARKILGKDLVLYRCESGEPVALSGLCPHRQFPLGKGTLFGDELECRYHGITFGPSGECLRIPTQESIPASCRLTNYPLVEKWEWLWIWVGEPELADSTAIPDMNDLRLGEEGWRAMDNGTFRFESRIQLSIDNLMDLSHVYALHFPAGLMRDIPPPKVHSELHNNRWTVTTETPVPADEFTKTLFPDCGDVVYSKFSSEFVSPGLVKAVISTHRMNADFTPGEELGTLIFPHALTPETATSTFLFMAETRNFSIHDTSIEPALLESNMRILHEDMEALELIESHTSAEIEYITSVRADAGALRVKKVIDEMIAAESAANAG</sequence>
<dbReference type="InterPro" id="IPR017941">
    <property type="entry name" value="Rieske_2Fe-2S"/>
</dbReference>
<dbReference type="GO" id="GO:0051537">
    <property type="term" value="F:2 iron, 2 sulfur cluster binding"/>
    <property type="evidence" value="ECO:0007669"/>
    <property type="project" value="UniProtKB-KW"/>
</dbReference>
<dbReference type="PANTHER" id="PTHR21266">
    <property type="entry name" value="IRON-SULFUR DOMAIN CONTAINING PROTEIN"/>
    <property type="match status" value="1"/>
</dbReference>
<dbReference type="Gene3D" id="2.102.10.10">
    <property type="entry name" value="Rieske [2Fe-2S] iron-sulphur domain"/>
    <property type="match status" value="1"/>
</dbReference>
<organism evidence="7 8">
    <name type="scientific">Spongiibacter nanhainus</name>
    <dbReference type="NCBI Taxonomy" id="2794344"/>
    <lineage>
        <taxon>Bacteria</taxon>
        <taxon>Pseudomonadati</taxon>
        <taxon>Pseudomonadota</taxon>
        <taxon>Gammaproteobacteria</taxon>
        <taxon>Cellvibrionales</taxon>
        <taxon>Spongiibacteraceae</taxon>
        <taxon>Spongiibacter</taxon>
    </lineage>
</organism>
<dbReference type="GO" id="GO:0046872">
    <property type="term" value="F:metal ion binding"/>
    <property type="evidence" value="ECO:0007669"/>
    <property type="project" value="UniProtKB-KW"/>
</dbReference>
<dbReference type="GO" id="GO:0016491">
    <property type="term" value="F:oxidoreductase activity"/>
    <property type="evidence" value="ECO:0007669"/>
    <property type="project" value="UniProtKB-KW"/>
</dbReference>
<evidence type="ECO:0000256" key="5">
    <source>
        <dbReference type="ARBA" id="ARBA00023014"/>
    </source>
</evidence>
<feature type="domain" description="Rieske" evidence="6">
    <location>
        <begin position="24"/>
        <end position="125"/>
    </location>
</feature>
<dbReference type="SUPFAM" id="SSF55961">
    <property type="entry name" value="Bet v1-like"/>
    <property type="match status" value="1"/>
</dbReference>
<protein>
    <submittedName>
        <fullName evidence="7">Rieske 2Fe-2S domain-containing protein</fullName>
    </submittedName>
</protein>
<keyword evidence="4" id="KW-0408">Iron</keyword>
<dbReference type="Pfam" id="PF19112">
    <property type="entry name" value="VanA_C"/>
    <property type="match status" value="1"/>
</dbReference>
<dbReference type="KEGG" id="snan:I6N98_00890"/>
<keyword evidence="8" id="KW-1185">Reference proteome</keyword>
<evidence type="ECO:0000313" key="8">
    <source>
        <dbReference type="Proteomes" id="UP000596063"/>
    </source>
</evidence>
<dbReference type="InterPro" id="IPR044043">
    <property type="entry name" value="VanA_C_cat"/>
</dbReference>
<evidence type="ECO:0000259" key="6">
    <source>
        <dbReference type="PROSITE" id="PS51296"/>
    </source>
</evidence>
<dbReference type="Proteomes" id="UP000596063">
    <property type="component" value="Chromosome"/>
</dbReference>
<dbReference type="Pfam" id="PF00355">
    <property type="entry name" value="Rieske"/>
    <property type="match status" value="1"/>
</dbReference>
<dbReference type="EMBL" id="CP066167">
    <property type="protein sequence ID" value="QQD18465.1"/>
    <property type="molecule type" value="Genomic_DNA"/>
</dbReference>
<accession>A0A7T4R123</accession>
<dbReference type="InterPro" id="IPR036922">
    <property type="entry name" value="Rieske_2Fe-2S_sf"/>
</dbReference>
<keyword evidence="5" id="KW-0411">Iron-sulfur</keyword>
<dbReference type="RefSeq" id="WP_198569956.1">
    <property type="nucleotide sequence ID" value="NZ_CP066167.1"/>
</dbReference>
<dbReference type="SUPFAM" id="SSF50022">
    <property type="entry name" value="ISP domain"/>
    <property type="match status" value="1"/>
</dbReference>
<name>A0A7T4R123_9GAMM</name>
<dbReference type="InterPro" id="IPR050584">
    <property type="entry name" value="Cholesterol_7-desaturase"/>
</dbReference>
<keyword evidence="3" id="KW-0560">Oxidoreductase</keyword>
<dbReference type="Gene3D" id="3.90.380.10">
    <property type="entry name" value="Naphthalene 1,2-dioxygenase Alpha Subunit, Chain A, domain 1"/>
    <property type="match status" value="1"/>
</dbReference>
<proteinExistence type="predicted"/>
<evidence type="ECO:0000256" key="2">
    <source>
        <dbReference type="ARBA" id="ARBA00022723"/>
    </source>
</evidence>